<keyword evidence="5" id="KW-0378">Hydrolase</keyword>
<name>A0A9D4PRZ4_RHISA</name>
<evidence type="ECO:0000259" key="11">
    <source>
        <dbReference type="Pfam" id="PF05649"/>
    </source>
</evidence>
<protein>
    <submittedName>
        <fullName evidence="12">Uncharacterized protein</fullName>
    </submittedName>
</protein>
<dbReference type="EMBL" id="JABSTV010001251">
    <property type="protein sequence ID" value="KAH7951259.1"/>
    <property type="molecule type" value="Genomic_DNA"/>
</dbReference>
<evidence type="ECO:0000256" key="6">
    <source>
        <dbReference type="ARBA" id="ARBA00022833"/>
    </source>
</evidence>
<feature type="compositionally biased region" description="Basic and acidic residues" evidence="9">
    <location>
        <begin position="38"/>
        <end position="126"/>
    </location>
</feature>
<proteinExistence type="inferred from homology"/>
<dbReference type="PROSITE" id="PS51885">
    <property type="entry name" value="NEPRILYSIN"/>
    <property type="match status" value="1"/>
</dbReference>
<dbReference type="Gene3D" id="3.40.390.10">
    <property type="entry name" value="Collagenase (Catalytic Domain)"/>
    <property type="match status" value="2"/>
</dbReference>
<dbReference type="InterPro" id="IPR000718">
    <property type="entry name" value="Peptidase_M13"/>
</dbReference>
<dbReference type="PANTHER" id="PTHR11733:SF241">
    <property type="entry name" value="GH26575P-RELATED"/>
    <property type="match status" value="1"/>
</dbReference>
<evidence type="ECO:0000256" key="9">
    <source>
        <dbReference type="SAM" id="MobiDB-lite"/>
    </source>
</evidence>
<feature type="domain" description="Peptidase M13 C-terminal" evidence="10">
    <location>
        <begin position="999"/>
        <end position="1098"/>
    </location>
</feature>
<keyword evidence="4" id="KW-0479">Metal-binding</keyword>
<dbReference type="GO" id="GO:0004222">
    <property type="term" value="F:metalloendopeptidase activity"/>
    <property type="evidence" value="ECO:0007669"/>
    <property type="project" value="InterPro"/>
</dbReference>
<reference evidence="12" key="1">
    <citation type="journal article" date="2020" name="Cell">
        <title>Large-Scale Comparative Analyses of Tick Genomes Elucidate Their Genetic Diversity and Vector Capacities.</title>
        <authorList>
            <consortium name="Tick Genome and Microbiome Consortium (TIGMIC)"/>
            <person name="Jia N."/>
            <person name="Wang J."/>
            <person name="Shi W."/>
            <person name="Du L."/>
            <person name="Sun Y."/>
            <person name="Zhan W."/>
            <person name="Jiang J.F."/>
            <person name="Wang Q."/>
            <person name="Zhang B."/>
            <person name="Ji P."/>
            <person name="Bell-Sakyi L."/>
            <person name="Cui X.M."/>
            <person name="Yuan T.T."/>
            <person name="Jiang B.G."/>
            <person name="Yang W.F."/>
            <person name="Lam T.T."/>
            <person name="Chang Q.C."/>
            <person name="Ding S.J."/>
            <person name="Wang X.J."/>
            <person name="Zhu J.G."/>
            <person name="Ruan X.D."/>
            <person name="Zhao L."/>
            <person name="Wei J.T."/>
            <person name="Ye R.Z."/>
            <person name="Que T.C."/>
            <person name="Du C.H."/>
            <person name="Zhou Y.H."/>
            <person name="Cheng J.X."/>
            <person name="Dai P.F."/>
            <person name="Guo W.B."/>
            <person name="Han X.H."/>
            <person name="Huang E.J."/>
            <person name="Li L.F."/>
            <person name="Wei W."/>
            <person name="Gao Y.C."/>
            <person name="Liu J.Z."/>
            <person name="Shao H.Z."/>
            <person name="Wang X."/>
            <person name="Wang C.C."/>
            <person name="Yang T.C."/>
            <person name="Huo Q.B."/>
            <person name="Li W."/>
            <person name="Chen H.Y."/>
            <person name="Chen S.E."/>
            <person name="Zhou L.G."/>
            <person name="Ni X.B."/>
            <person name="Tian J.H."/>
            <person name="Sheng Y."/>
            <person name="Liu T."/>
            <person name="Pan Y.S."/>
            <person name="Xia L.Y."/>
            <person name="Li J."/>
            <person name="Zhao F."/>
            <person name="Cao W.C."/>
        </authorList>
    </citation>
    <scope>NUCLEOTIDE SEQUENCE</scope>
    <source>
        <strain evidence="12">Rsan-2018</strain>
    </source>
</reference>
<keyword evidence="3" id="KW-0645">Protease</keyword>
<dbReference type="SUPFAM" id="SSF55486">
    <property type="entry name" value="Metalloproteases ('zincins'), catalytic domain"/>
    <property type="match status" value="1"/>
</dbReference>
<dbReference type="Pfam" id="PF05649">
    <property type="entry name" value="Peptidase_M13_N"/>
    <property type="match status" value="1"/>
</dbReference>
<dbReference type="GO" id="GO:0016485">
    <property type="term" value="P:protein processing"/>
    <property type="evidence" value="ECO:0007669"/>
    <property type="project" value="TreeGrafter"/>
</dbReference>
<evidence type="ECO:0000313" key="13">
    <source>
        <dbReference type="Proteomes" id="UP000821837"/>
    </source>
</evidence>
<dbReference type="PANTHER" id="PTHR11733">
    <property type="entry name" value="ZINC METALLOPROTEASE FAMILY M13 NEPRILYSIN-RELATED"/>
    <property type="match status" value="1"/>
</dbReference>
<keyword evidence="7" id="KW-0482">Metalloprotease</keyword>
<evidence type="ECO:0000256" key="1">
    <source>
        <dbReference type="ARBA" id="ARBA00001947"/>
    </source>
</evidence>
<feature type="compositionally biased region" description="Low complexity" evidence="9">
    <location>
        <begin position="171"/>
        <end position="180"/>
    </location>
</feature>
<dbReference type="VEuPathDB" id="VectorBase:RSAN_051621"/>
<dbReference type="Pfam" id="PF01431">
    <property type="entry name" value="Peptidase_M13"/>
    <property type="match status" value="1"/>
</dbReference>
<evidence type="ECO:0000256" key="8">
    <source>
        <dbReference type="SAM" id="Coils"/>
    </source>
</evidence>
<sequence length="1102" mass="129628">MNFVDKADKPSAAIADAIDEGSSSSSEEYVEGPPLEVEAVKKKQEEEVRKQKEAEIREQEEKARQLKEAQEQEEKEREEARKKEEEEKRHEKKRDDEDAQWWRKEQRKEDEEARRRREERKRQEAKVRRRRERLWDEEEYARRRFEERRRDEEDEIRRLKQEQRRLDQTNALRQLEQESQSLEEQEAAAKEETSVSEKAGLFSPMTKHIMEVVSNLGKNSTKTERPATVEASTETDNDLFYQRPEQVPMRSQEVQAGPVKQPVASYLIKRPRSEARLQRLLSFFGLASPEELEQEVIDARRFEDTPTIHSEPNLEDERHAREDTEARIRAEEEVRILTCKLRLLEADRYEGESRFDELREEEEALQLERDMLQVELDRLKEHWQANKWQRRHDQGLTQLSRIEERLRLLEQGQHFSKKGTPWTTLAELPATVPSFYLCDSEYCTQEGNFLKSLLSEADYPCEDFYEHICLRWTQRRSAEATRRGTISEDVFLEDRMERILLSSFEDNAAAVKPAVKFMRICKNSASSSSVHEVREVFKHWRIRDWPVRSYEARHREDAWFFAGELLRDMGLPVLADVYVAVDPFNERKGVTTLKPPEPLHFPRDTVPDLVDRAVKEALRSFNINDPSHIERLADEVLVVFDVVEHLAGDKPNSTMVKDCELDHDIIKLLSTAVEYNSNRTGSITCRGATHVQLFSAKYFEKLPEELRRVAGNALLNHLGFRALVRLAAFMPDSLHALRELSYLEITGRSEVPDVDNLCLRAMEEILPLCLVKAAALPLIHNGVALWQRRWLSDLEFTFLHALPRVPWLDERALFALAFRLRQIRVDLPFSIDQFQENDECLPGDLKVGNKVTDILRLFRELRTRRTILELRSGPEWRPLSPLKMWPYFDATLRRVRIPQGLLNNSVPANSSIFAFHLSRVAVRYYATMASLLYASFEYDGEATLDFGHESKRLFEVVQRCLEEDWRALSELEAAGLPTQYGLLDHRAWWLRRWLLGQTLAIEMALHAFRELLDVRRIRKLQYRFVTLPDYTSTQLFFMYYALDHCEKDYEGFERRQFLQRKRPPAKMRVNLPLRHVEAFANAFGCRRGDQMRADQQCTTFLH</sequence>
<dbReference type="GO" id="GO:0046872">
    <property type="term" value="F:metal ion binding"/>
    <property type="evidence" value="ECO:0007669"/>
    <property type="project" value="UniProtKB-KW"/>
</dbReference>
<dbReference type="InterPro" id="IPR042089">
    <property type="entry name" value="Peptidase_M13_dom_2"/>
</dbReference>
<dbReference type="Gene3D" id="1.10.1380.10">
    <property type="entry name" value="Neutral endopeptidase , domain2"/>
    <property type="match status" value="1"/>
</dbReference>
<dbReference type="Proteomes" id="UP000821837">
    <property type="component" value="Chromosome 5"/>
</dbReference>
<dbReference type="InterPro" id="IPR008753">
    <property type="entry name" value="Peptidase_M13_N"/>
</dbReference>
<dbReference type="InterPro" id="IPR024079">
    <property type="entry name" value="MetalloPept_cat_dom_sf"/>
</dbReference>
<comment type="caution">
    <text evidence="12">The sequence shown here is derived from an EMBL/GenBank/DDBJ whole genome shotgun (WGS) entry which is preliminary data.</text>
</comment>
<feature type="domain" description="Peptidase M13 N-terminal" evidence="11">
    <location>
        <begin position="460"/>
        <end position="767"/>
    </location>
</feature>
<dbReference type="InterPro" id="IPR018497">
    <property type="entry name" value="Peptidase_M13_C"/>
</dbReference>
<dbReference type="AlphaFoldDB" id="A0A9D4PRZ4"/>
<evidence type="ECO:0000256" key="3">
    <source>
        <dbReference type="ARBA" id="ARBA00022670"/>
    </source>
</evidence>
<evidence type="ECO:0000313" key="12">
    <source>
        <dbReference type="EMBL" id="KAH7951259.1"/>
    </source>
</evidence>
<feature type="coiled-coil region" evidence="8">
    <location>
        <begin position="314"/>
        <end position="382"/>
    </location>
</feature>
<keyword evidence="6" id="KW-0862">Zinc</keyword>
<feature type="compositionally biased region" description="Low complexity" evidence="9">
    <location>
        <begin position="11"/>
        <end position="27"/>
    </location>
</feature>
<feature type="region of interest" description="Disordered" evidence="9">
    <location>
        <begin position="1"/>
        <end position="132"/>
    </location>
</feature>
<accession>A0A9D4PRZ4</accession>
<comment type="similarity">
    <text evidence="2">Belongs to the peptidase M13 family.</text>
</comment>
<feature type="region of interest" description="Disordered" evidence="9">
    <location>
        <begin position="161"/>
        <end position="196"/>
    </location>
</feature>
<evidence type="ECO:0000256" key="5">
    <source>
        <dbReference type="ARBA" id="ARBA00022801"/>
    </source>
</evidence>
<reference evidence="12" key="2">
    <citation type="submission" date="2021-09" db="EMBL/GenBank/DDBJ databases">
        <authorList>
            <person name="Jia N."/>
            <person name="Wang J."/>
            <person name="Shi W."/>
            <person name="Du L."/>
            <person name="Sun Y."/>
            <person name="Zhan W."/>
            <person name="Jiang J."/>
            <person name="Wang Q."/>
            <person name="Zhang B."/>
            <person name="Ji P."/>
            <person name="Sakyi L.B."/>
            <person name="Cui X."/>
            <person name="Yuan T."/>
            <person name="Jiang B."/>
            <person name="Yang W."/>
            <person name="Lam T.T.-Y."/>
            <person name="Chang Q."/>
            <person name="Ding S."/>
            <person name="Wang X."/>
            <person name="Zhu J."/>
            <person name="Ruan X."/>
            <person name="Zhao L."/>
            <person name="Wei J."/>
            <person name="Que T."/>
            <person name="Du C."/>
            <person name="Cheng J."/>
            <person name="Dai P."/>
            <person name="Han X."/>
            <person name="Huang E."/>
            <person name="Gao Y."/>
            <person name="Liu J."/>
            <person name="Shao H."/>
            <person name="Ye R."/>
            <person name="Li L."/>
            <person name="Wei W."/>
            <person name="Wang X."/>
            <person name="Wang C."/>
            <person name="Huo Q."/>
            <person name="Li W."/>
            <person name="Guo W."/>
            <person name="Chen H."/>
            <person name="Chen S."/>
            <person name="Zhou L."/>
            <person name="Zhou L."/>
            <person name="Ni X."/>
            <person name="Tian J."/>
            <person name="Zhou Y."/>
            <person name="Sheng Y."/>
            <person name="Liu T."/>
            <person name="Pan Y."/>
            <person name="Xia L."/>
            <person name="Li J."/>
            <person name="Zhao F."/>
            <person name="Cao W."/>
        </authorList>
    </citation>
    <scope>NUCLEOTIDE SEQUENCE</scope>
    <source>
        <strain evidence="12">Rsan-2018</strain>
        <tissue evidence="12">Larvae</tissue>
    </source>
</reference>
<evidence type="ECO:0000256" key="4">
    <source>
        <dbReference type="ARBA" id="ARBA00022723"/>
    </source>
</evidence>
<gene>
    <name evidence="12" type="ORF">HPB52_007220</name>
</gene>
<evidence type="ECO:0000256" key="7">
    <source>
        <dbReference type="ARBA" id="ARBA00023049"/>
    </source>
</evidence>
<evidence type="ECO:0000259" key="10">
    <source>
        <dbReference type="Pfam" id="PF01431"/>
    </source>
</evidence>
<comment type="cofactor">
    <cofactor evidence="1">
        <name>Zn(2+)</name>
        <dbReference type="ChEBI" id="CHEBI:29105"/>
    </cofactor>
</comment>
<dbReference type="GO" id="GO:0005886">
    <property type="term" value="C:plasma membrane"/>
    <property type="evidence" value="ECO:0007669"/>
    <property type="project" value="TreeGrafter"/>
</dbReference>
<organism evidence="12 13">
    <name type="scientific">Rhipicephalus sanguineus</name>
    <name type="common">Brown dog tick</name>
    <name type="synonym">Ixodes sanguineus</name>
    <dbReference type="NCBI Taxonomy" id="34632"/>
    <lineage>
        <taxon>Eukaryota</taxon>
        <taxon>Metazoa</taxon>
        <taxon>Ecdysozoa</taxon>
        <taxon>Arthropoda</taxon>
        <taxon>Chelicerata</taxon>
        <taxon>Arachnida</taxon>
        <taxon>Acari</taxon>
        <taxon>Parasitiformes</taxon>
        <taxon>Ixodida</taxon>
        <taxon>Ixodoidea</taxon>
        <taxon>Ixodidae</taxon>
        <taxon>Rhipicephalinae</taxon>
        <taxon>Rhipicephalus</taxon>
        <taxon>Rhipicephalus</taxon>
    </lineage>
</organism>
<keyword evidence="8" id="KW-0175">Coiled coil</keyword>
<keyword evidence="13" id="KW-1185">Reference proteome</keyword>
<evidence type="ECO:0000256" key="2">
    <source>
        <dbReference type="ARBA" id="ARBA00007357"/>
    </source>
</evidence>